<protein>
    <recommendedName>
        <fullName evidence="8">Endoribonuclease YbeY</fullName>
        <ecNumber evidence="8">3.1.-.-</ecNumber>
    </recommendedName>
</protein>
<dbReference type="OrthoDB" id="9807740at2"/>
<keyword evidence="5 8" id="KW-0255">Endonuclease</keyword>
<evidence type="ECO:0000256" key="7">
    <source>
        <dbReference type="ARBA" id="ARBA00022833"/>
    </source>
</evidence>
<dbReference type="PANTHER" id="PTHR46986:SF1">
    <property type="entry name" value="ENDORIBONUCLEASE YBEY, CHLOROPLASTIC"/>
    <property type="match status" value="1"/>
</dbReference>
<keyword evidence="3 8" id="KW-0540">Nuclease</keyword>
<feature type="binding site" evidence="8">
    <location>
        <position position="113"/>
    </location>
    <ligand>
        <name>Zn(2+)</name>
        <dbReference type="ChEBI" id="CHEBI:29105"/>
        <note>catalytic</note>
    </ligand>
</feature>
<keyword evidence="8" id="KW-0698">rRNA processing</keyword>
<sequence length="150" mass="17338">MTKNILNLQIICKSNNIPNKLTFQNWIKTILSYFQIKGQITIRLVNEKESYDLNLRYCGKSKPTNVLAFPFEKPFWIELPLLGDLVVCMPILEIEAIEQGKNIEFHLAHIIIHGTLHLIGYNHNKLSQAKKMEATEIKIMSILGYPNPYI</sequence>
<comment type="cofactor">
    <cofactor evidence="8">
        <name>Zn(2+)</name>
        <dbReference type="ChEBI" id="CHEBI:29105"/>
    </cofactor>
    <text evidence="8">Binds 1 zinc ion.</text>
</comment>
<evidence type="ECO:0000256" key="2">
    <source>
        <dbReference type="ARBA" id="ARBA00022517"/>
    </source>
</evidence>
<evidence type="ECO:0000256" key="4">
    <source>
        <dbReference type="ARBA" id="ARBA00022723"/>
    </source>
</evidence>
<evidence type="ECO:0000256" key="6">
    <source>
        <dbReference type="ARBA" id="ARBA00022801"/>
    </source>
</evidence>
<keyword evidence="6 8" id="KW-0378">Hydrolase</keyword>
<accession>A0A2P5SZ05</accession>
<evidence type="ECO:0000256" key="8">
    <source>
        <dbReference type="HAMAP-Rule" id="MF_00009"/>
    </source>
</evidence>
<feature type="binding site" evidence="8">
    <location>
        <position position="117"/>
    </location>
    <ligand>
        <name>Zn(2+)</name>
        <dbReference type="ChEBI" id="CHEBI:29105"/>
        <note>catalytic</note>
    </ligand>
</feature>
<evidence type="ECO:0000313" key="10">
    <source>
        <dbReference type="Proteomes" id="UP000296034"/>
    </source>
</evidence>
<dbReference type="RefSeq" id="WP_136131567.1">
    <property type="nucleotide sequence ID" value="NZ_PDKS01000001.1"/>
</dbReference>
<evidence type="ECO:0000256" key="3">
    <source>
        <dbReference type="ARBA" id="ARBA00022722"/>
    </source>
</evidence>
<dbReference type="AlphaFoldDB" id="A0A2P5SZ05"/>
<keyword evidence="8" id="KW-0963">Cytoplasm</keyword>
<dbReference type="GO" id="GO:0004521">
    <property type="term" value="F:RNA endonuclease activity"/>
    <property type="evidence" value="ECO:0007669"/>
    <property type="project" value="UniProtKB-UniRule"/>
</dbReference>
<dbReference type="SUPFAM" id="SSF55486">
    <property type="entry name" value="Metalloproteases ('zincins'), catalytic domain"/>
    <property type="match status" value="1"/>
</dbReference>
<dbReference type="Pfam" id="PF02130">
    <property type="entry name" value="YbeY"/>
    <property type="match status" value="1"/>
</dbReference>
<gene>
    <name evidence="8" type="primary">ybeY</name>
    <name evidence="9" type="ORF">CRV11_01435</name>
</gene>
<evidence type="ECO:0000256" key="5">
    <source>
        <dbReference type="ARBA" id="ARBA00022759"/>
    </source>
</evidence>
<evidence type="ECO:0000313" key="9">
    <source>
        <dbReference type="EMBL" id="PPI87571.1"/>
    </source>
</evidence>
<dbReference type="Gene3D" id="3.40.390.30">
    <property type="entry name" value="Metalloproteases ('zincins'), catalytic domain"/>
    <property type="match status" value="1"/>
</dbReference>
<comment type="caution">
    <text evidence="9">The sequence shown here is derived from an EMBL/GenBank/DDBJ whole genome shotgun (WGS) entry which is preliminary data.</text>
</comment>
<dbReference type="PANTHER" id="PTHR46986">
    <property type="entry name" value="ENDORIBONUCLEASE YBEY, CHLOROPLASTIC"/>
    <property type="match status" value="1"/>
</dbReference>
<dbReference type="HAMAP" id="MF_00009">
    <property type="entry name" value="Endoribonucl_YbeY"/>
    <property type="match status" value="1"/>
</dbReference>
<dbReference type="GO" id="GO:0004222">
    <property type="term" value="F:metalloendopeptidase activity"/>
    <property type="evidence" value="ECO:0007669"/>
    <property type="project" value="InterPro"/>
</dbReference>
<dbReference type="InterPro" id="IPR002036">
    <property type="entry name" value="YbeY"/>
</dbReference>
<comment type="similarity">
    <text evidence="1 8">Belongs to the endoribonuclease YbeY family.</text>
</comment>
<dbReference type="GO" id="GO:0005737">
    <property type="term" value="C:cytoplasm"/>
    <property type="evidence" value="ECO:0007669"/>
    <property type="project" value="UniProtKB-SubCell"/>
</dbReference>
<dbReference type="EMBL" id="PDKS01000001">
    <property type="protein sequence ID" value="PPI87571.1"/>
    <property type="molecule type" value="Genomic_DNA"/>
</dbReference>
<dbReference type="NCBIfam" id="TIGR00043">
    <property type="entry name" value="rRNA maturation RNase YbeY"/>
    <property type="match status" value="1"/>
</dbReference>
<feature type="binding site" evidence="8">
    <location>
        <position position="123"/>
    </location>
    <ligand>
        <name>Zn(2+)</name>
        <dbReference type="ChEBI" id="CHEBI:29105"/>
        <note>catalytic</note>
    </ligand>
</feature>
<keyword evidence="4 8" id="KW-0479">Metal-binding</keyword>
<dbReference type="GO" id="GO:0006364">
    <property type="term" value="P:rRNA processing"/>
    <property type="evidence" value="ECO:0007669"/>
    <property type="project" value="UniProtKB-UniRule"/>
</dbReference>
<name>A0A2P5SZ05_9GAMM</name>
<comment type="subcellular location">
    <subcellularLocation>
        <location evidence="8">Cytoplasm</location>
    </subcellularLocation>
</comment>
<dbReference type="InterPro" id="IPR023091">
    <property type="entry name" value="MetalPrtase_cat_dom_sf_prd"/>
</dbReference>
<dbReference type="Proteomes" id="UP000296034">
    <property type="component" value="Unassembled WGS sequence"/>
</dbReference>
<reference evidence="9 10" key="1">
    <citation type="journal article" date="2018" name="Genome Biol. Evol.">
        <title>Cladogenesis and Genomic Streamlining in Extracellular Endosymbionts of Tropical Stink Bugs.</title>
        <authorList>
            <person name="Otero-Bravo A."/>
            <person name="Goffredi S."/>
            <person name="Sabree Z.L."/>
        </authorList>
    </citation>
    <scope>NUCLEOTIDE SEQUENCE [LARGE SCALE GENOMIC DNA]</scope>
    <source>
        <strain evidence="9 10">SoET</strain>
    </source>
</reference>
<keyword evidence="7 8" id="KW-0862">Zinc</keyword>
<dbReference type="EC" id="3.1.-.-" evidence="8"/>
<evidence type="ECO:0000256" key="1">
    <source>
        <dbReference type="ARBA" id="ARBA00010875"/>
    </source>
</evidence>
<proteinExistence type="inferred from homology"/>
<keyword evidence="2 8" id="KW-0690">Ribosome biogenesis</keyword>
<organism evidence="9 10">
    <name type="scientific">Candidatus Pantoea edessiphila</name>
    <dbReference type="NCBI Taxonomy" id="2044610"/>
    <lineage>
        <taxon>Bacteria</taxon>
        <taxon>Pseudomonadati</taxon>
        <taxon>Pseudomonadota</taxon>
        <taxon>Gammaproteobacteria</taxon>
        <taxon>Enterobacterales</taxon>
        <taxon>Erwiniaceae</taxon>
        <taxon>Pantoea</taxon>
    </lineage>
</organism>
<dbReference type="PROSITE" id="PS01306">
    <property type="entry name" value="UPF0054"/>
    <property type="match status" value="1"/>
</dbReference>
<comment type="function">
    <text evidence="8">Single strand-specific metallo-endoribonuclease involved in late-stage 70S ribosome quality control and in maturation of the 3' terminus of the 16S rRNA.</text>
</comment>
<dbReference type="InterPro" id="IPR020549">
    <property type="entry name" value="YbeY_CS"/>
</dbReference>
<dbReference type="GO" id="GO:0008270">
    <property type="term" value="F:zinc ion binding"/>
    <property type="evidence" value="ECO:0007669"/>
    <property type="project" value="UniProtKB-UniRule"/>
</dbReference>